<evidence type="ECO:0000313" key="4">
    <source>
        <dbReference type="Proteomes" id="UP000319142"/>
    </source>
</evidence>
<keyword evidence="1" id="KW-0143">Chaperone</keyword>
<dbReference type="EMBL" id="VMRX01000013">
    <property type="protein sequence ID" value="TVT34526.1"/>
    <property type="molecule type" value="Genomic_DNA"/>
</dbReference>
<dbReference type="CDD" id="cd06257">
    <property type="entry name" value="DnaJ"/>
    <property type="match status" value="1"/>
</dbReference>
<dbReference type="Gene3D" id="1.10.287.110">
    <property type="entry name" value="DnaJ domain"/>
    <property type="match status" value="1"/>
</dbReference>
<evidence type="ECO:0000259" key="2">
    <source>
        <dbReference type="PROSITE" id="PS50076"/>
    </source>
</evidence>
<proteinExistence type="predicted"/>
<evidence type="ECO:0000256" key="1">
    <source>
        <dbReference type="ARBA" id="ARBA00023186"/>
    </source>
</evidence>
<evidence type="ECO:0000313" key="3">
    <source>
        <dbReference type="EMBL" id="TVT34526.1"/>
    </source>
</evidence>
<name>A0A558BDD2_9GAMM</name>
<dbReference type="InterPro" id="IPR036869">
    <property type="entry name" value="J_dom_sf"/>
</dbReference>
<reference evidence="3 4" key="1">
    <citation type="submission" date="2019-07" db="EMBL/GenBank/DDBJ databases">
        <title>The pathways for chlorine oxyanion respiration interact through the shared metabolite chlorate.</title>
        <authorList>
            <person name="Barnum T.P."/>
            <person name="Cheng Y."/>
            <person name="Hill K.A."/>
            <person name="Lucas L.N."/>
            <person name="Carlson H.K."/>
            <person name="Coates J.D."/>
        </authorList>
    </citation>
    <scope>NUCLEOTIDE SEQUENCE [LARGE SCALE GENOMIC DNA]</scope>
    <source>
        <strain evidence="3">UCB</strain>
    </source>
</reference>
<dbReference type="Proteomes" id="UP000319142">
    <property type="component" value="Unassembled WGS sequence"/>
</dbReference>
<dbReference type="InterPro" id="IPR021059">
    <property type="entry name" value="DnaJ-related_N"/>
</dbReference>
<dbReference type="PROSITE" id="PS50076">
    <property type="entry name" value="DNAJ_2"/>
    <property type="match status" value="1"/>
</dbReference>
<dbReference type="AlphaFoldDB" id="A0A558BDD2"/>
<dbReference type="Pfam" id="PF12339">
    <property type="entry name" value="DNAJ_related"/>
    <property type="match status" value="1"/>
</dbReference>
<protein>
    <submittedName>
        <fullName evidence="3">Molecular chaperone DnaJ</fullName>
    </submittedName>
</protein>
<sequence>MAAMNTPAPSARPDQSPISRDQLAWLEQQADHLQVAAEHELRAAGASGLTELALIRALQSPRWQLIEPVTFSDPTALYPVHFLLFHALYRLQSELAQASETLVISPLRLCILTTGSGSTRALPAEEDPLRSFYLDLYRYFLSGHDIRGMMERFLAGVTLAGSPEDVQEAAQVLGFDTLPGDFDTVKQRFRRRVMQAHPDRGGRTEDIQELNRAFSVLKRHFTRQ</sequence>
<gene>
    <name evidence="3" type="ORF">FHK81_05855</name>
</gene>
<dbReference type="RefSeq" id="WP_273133010.1">
    <property type="nucleotide sequence ID" value="NZ_VMRX01000013.1"/>
</dbReference>
<dbReference type="InterPro" id="IPR001623">
    <property type="entry name" value="DnaJ_domain"/>
</dbReference>
<accession>A0A558BDD2</accession>
<dbReference type="SUPFAM" id="SSF46565">
    <property type="entry name" value="Chaperone J-domain"/>
    <property type="match status" value="1"/>
</dbReference>
<comment type="caution">
    <text evidence="3">The sequence shown here is derived from an EMBL/GenBank/DDBJ whole genome shotgun (WGS) entry which is preliminary data.</text>
</comment>
<organism evidence="3 4">
    <name type="scientific">Marinobacter vinifirmus</name>
    <dbReference type="NCBI Taxonomy" id="355591"/>
    <lineage>
        <taxon>Bacteria</taxon>
        <taxon>Pseudomonadati</taxon>
        <taxon>Pseudomonadota</taxon>
        <taxon>Gammaproteobacteria</taxon>
        <taxon>Pseudomonadales</taxon>
        <taxon>Marinobacteraceae</taxon>
        <taxon>Marinobacter</taxon>
    </lineage>
</organism>
<feature type="domain" description="J" evidence="2">
    <location>
        <begin position="168"/>
        <end position="224"/>
    </location>
</feature>
<dbReference type="SMART" id="SM00271">
    <property type="entry name" value="DnaJ"/>
    <property type="match status" value="1"/>
</dbReference>